<dbReference type="EMBL" id="DF237645">
    <property type="protein sequence ID" value="GAQ90875.1"/>
    <property type="molecule type" value="Genomic_DNA"/>
</dbReference>
<organism evidence="2 3">
    <name type="scientific">Klebsormidium nitens</name>
    <name type="common">Green alga</name>
    <name type="synonym">Ulothrix nitens</name>
    <dbReference type="NCBI Taxonomy" id="105231"/>
    <lineage>
        <taxon>Eukaryota</taxon>
        <taxon>Viridiplantae</taxon>
        <taxon>Streptophyta</taxon>
        <taxon>Klebsormidiophyceae</taxon>
        <taxon>Klebsormidiales</taxon>
        <taxon>Klebsormidiaceae</taxon>
        <taxon>Klebsormidium</taxon>
    </lineage>
</organism>
<protein>
    <submittedName>
        <fullName evidence="2">Uncharacterized protein</fullName>
    </submittedName>
</protein>
<sequence length="312" mass="35576">MPSGMLQERGTHRHRQKKSSNELSCRQTGLRRKPRKGFLPGHLIKAMKRVVQESNHLLLGDIKKFEEKVLFSQDDGWTTIDLSKEGDPYPILLRMRNPIEILKELLAFPANSEGFACGPRRTEDAQGRRTVSDPETATWWEEAQPTSMQSFEPNSPEFTLRGLQVFQQCLGRFLQPLKDASFDGFVAEDPDGGDKFFYPLLYAYICDHPEGCKVTCTKDGNQTNAPCSICMCPANELHEVGQRYYYRTPEGMRWGVNQIVNAKKSKDKEQWEKGLSLHPVECALWGFNGGDTEWGNPYRAVLVDMMHQTDLV</sequence>
<proteinExistence type="predicted"/>
<evidence type="ECO:0000313" key="2">
    <source>
        <dbReference type="EMBL" id="GAQ90875.1"/>
    </source>
</evidence>
<dbReference type="InterPro" id="IPR041078">
    <property type="entry name" value="Plavaka"/>
</dbReference>
<reference evidence="2 3" key="1">
    <citation type="journal article" date="2014" name="Nat. Commun.">
        <title>Klebsormidium flaccidum genome reveals primary factors for plant terrestrial adaptation.</title>
        <authorList>
            <person name="Hori K."/>
            <person name="Maruyama F."/>
            <person name="Fujisawa T."/>
            <person name="Togashi T."/>
            <person name="Yamamoto N."/>
            <person name="Seo M."/>
            <person name="Sato S."/>
            <person name="Yamada T."/>
            <person name="Mori H."/>
            <person name="Tajima N."/>
            <person name="Moriyama T."/>
            <person name="Ikeuchi M."/>
            <person name="Watanabe M."/>
            <person name="Wada H."/>
            <person name="Kobayashi K."/>
            <person name="Saito M."/>
            <person name="Masuda T."/>
            <person name="Sasaki-Sekimoto Y."/>
            <person name="Mashiguchi K."/>
            <person name="Awai K."/>
            <person name="Shimojima M."/>
            <person name="Masuda S."/>
            <person name="Iwai M."/>
            <person name="Nobusawa T."/>
            <person name="Narise T."/>
            <person name="Kondo S."/>
            <person name="Saito H."/>
            <person name="Sato R."/>
            <person name="Murakawa M."/>
            <person name="Ihara Y."/>
            <person name="Oshima-Yamada Y."/>
            <person name="Ohtaka K."/>
            <person name="Satoh M."/>
            <person name="Sonobe K."/>
            <person name="Ishii M."/>
            <person name="Ohtani R."/>
            <person name="Kanamori-Sato M."/>
            <person name="Honoki R."/>
            <person name="Miyazaki D."/>
            <person name="Mochizuki H."/>
            <person name="Umetsu J."/>
            <person name="Higashi K."/>
            <person name="Shibata D."/>
            <person name="Kamiya Y."/>
            <person name="Sato N."/>
            <person name="Nakamura Y."/>
            <person name="Tabata S."/>
            <person name="Ida S."/>
            <person name="Kurokawa K."/>
            <person name="Ohta H."/>
        </authorList>
    </citation>
    <scope>NUCLEOTIDE SEQUENCE [LARGE SCALE GENOMIC DNA]</scope>
    <source>
        <strain evidence="2 3">NIES-2285</strain>
    </source>
</reference>
<dbReference type="Proteomes" id="UP000054558">
    <property type="component" value="Unassembled WGS sequence"/>
</dbReference>
<dbReference type="AlphaFoldDB" id="A0A1Y1IJ23"/>
<keyword evidence="3" id="KW-1185">Reference proteome</keyword>
<gene>
    <name evidence="2" type="ORF">KFL_006960010</name>
</gene>
<dbReference type="Pfam" id="PF18759">
    <property type="entry name" value="Plavaka"/>
    <property type="match status" value="1"/>
</dbReference>
<accession>A0A1Y1IJ23</accession>
<evidence type="ECO:0000313" key="3">
    <source>
        <dbReference type="Proteomes" id="UP000054558"/>
    </source>
</evidence>
<dbReference type="OrthoDB" id="2418900at2759"/>
<feature type="region of interest" description="Disordered" evidence="1">
    <location>
        <begin position="1"/>
        <end position="30"/>
    </location>
</feature>
<name>A0A1Y1IJ23_KLENI</name>
<evidence type="ECO:0000256" key="1">
    <source>
        <dbReference type="SAM" id="MobiDB-lite"/>
    </source>
</evidence>